<dbReference type="InterPro" id="IPR022228">
    <property type="entry name" value="DUF3755"/>
</dbReference>
<dbReference type="PANTHER" id="PTHR14000:SF6">
    <property type="entry name" value="OS02G0631200 PROTEIN"/>
    <property type="match status" value="1"/>
</dbReference>
<evidence type="ECO:0000313" key="1">
    <source>
        <dbReference type="EMBL" id="GMG98889.1"/>
    </source>
</evidence>
<protein>
    <submittedName>
        <fullName evidence="1">Uncharacterized protein</fullName>
    </submittedName>
</protein>
<sequence length="281" mass="31831">MASQSNTGFNQEEALGSALNRHVISFQTGAINSTSEMIPTGNYYATNYSAGNFSGNSSIISNSNPVVTQTGNSHASLLFDSASGLKHDAELAVEWSAEEQLKLEEGLVKFVDEPSIMRYIKIAATLQNKTVRDVALRCRWMMRKRRKQEEFHLGRWGASRKDKLAEPSSKENLLSASIPNMPSYSFPPYRMDQEVHHMCREAKQLLELNYDVFSQINTNLLSLKLQENIDLLCRTKDNIERVHAIMRDMPGRMRQMRELPVSIDQELADRILPCAARAMLF</sequence>
<dbReference type="Gene3D" id="1.10.10.60">
    <property type="entry name" value="Homeodomain-like"/>
    <property type="match status" value="1"/>
</dbReference>
<accession>A0AAD3P217</accession>
<organism evidence="1 2">
    <name type="scientific">Nepenthes gracilis</name>
    <name type="common">Slender pitcher plant</name>
    <dbReference type="NCBI Taxonomy" id="150966"/>
    <lineage>
        <taxon>Eukaryota</taxon>
        <taxon>Viridiplantae</taxon>
        <taxon>Streptophyta</taxon>
        <taxon>Embryophyta</taxon>
        <taxon>Tracheophyta</taxon>
        <taxon>Spermatophyta</taxon>
        <taxon>Magnoliopsida</taxon>
        <taxon>eudicotyledons</taxon>
        <taxon>Gunneridae</taxon>
        <taxon>Pentapetalae</taxon>
        <taxon>Caryophyllales</taxon>
        <taxon>Nepenthaceae</taxon>
        <taxon>Nepenthes</taxon>
    </lineage>
</organism>
<keyword evidence="2" id="KW-1185">Reference proteome</keyword>
<gene>
    <name evidence="1" type="ORF">Nepgr_000729</name>
</gene>
<dbReference type="AlphaFoldDB" id="A0AAD3P217"/>
<comment type="caution">
    <text evidence="1">The sequence shown here is derived from an EMBL/GenBank/DDBJ whole genome shotgun (WGS) entry which is preliminary data.</text>
</comment>
<dbReference type="SUPFAM" id="SSF46689">
    <property type="entry name" value="Homeodomain-like"/>
    <property type="match status" value="1"/>
</dbReference>
<evidence type="ECO:0000313" key="2">
    <source>
        <dbReference type="Proteomes" id="UP001279734"/>
    </source>
</evidence>
<dbReference type="Pfam" id="PF12579">
    <property type="entry name" value="DUF3755"/>
    <property type="match status" value="1"/>
</dbReference>
<proteinExistence type="predicted"/>
<dbReference type="InterPro" id="IPR009057">
    <property type="entry name" value="Homeodomain-like_sf"/>
</dbReference>
<name>A0AAD3P217_NEPGR</name>
<reference evidence="1" key="1">
    <citation type="submission" date="2023-05" db="EMBL/GenBank/DDBJ databases">
        <title>Nepenthes gracilis genome sequencing.</title>
        <authorList>
            <person name="Fukushima K."/>
        </authorList>
    </citation>
    <scope>NUCLEOTIDE SEQUENCE</scope>
    <source>
        <strain evidence="1">SING2019-196</strain>
    </source>
</reference>
<dbReference type="PANTHER" id="PTHR14000">
    <property type="entry name" value="FINGER CCCH DOMAIN PROTEIN, PUTATIVE (DUF3755)-RELATED"/>
    <property type="match status" value="1"/>
</dbReference>
<dbReference type="EMBL" id="BSYO01000001">
    <property type="protein sequence ID" value="GMG98889.1"/>
    <property type="molecule type" value="Genomic_DNA"/>
</dbReference>
<dbReference type="Proteomes" id="UP001279734">
    <property type="component" value="Unassembled WGS sequence"/>
</dbReference>